<comment type="caution">
    <text evidence="1">The sequence shown here is derived from an EMBL/GenBank/DDBJ whole genome shotgun (WGS) entry which is preliminary data.</text>
</comment>
<sequence>MLSPAIMMPWQFLGDWTQGTKERPFEAANGKTFWEYMDHDPEFKTLFHGAMESDSRMMNLCHSNEGQLTEAKLFFDMLMMVAVNGRERTEQDWQNLFMAAAFTHYKIYPLFGMRPLNLIEVYP</sequence>
<dbReference type="InterPro" id="IPR016461">
    <property type="entry name" value="COMT-like"/>
</dbReference>
<dbReference type="PANTHER" id="PTHR11746">
    <property type="entry name" value="O-METHYLTRANSFERASE"/>
    <property type="match status" value="1"/>
</dbReference>
<dbReference type="AlphaFoldDB" id="A0A6A2YBE7"/>
<name>A0A6A2YBE7_HIBSY</name>
<reference evidence="1" key="1">
    <citation type="submission" date="2019-09" db="EMBL/GenBank/DDBJ databases">
        <title>Draft genome information of white flower Hibiscus syriacus.</title>
        <authorList>
            <person name="Kim Y.-M."/>
        </authorList>
    </citation>
    <scope>NUCLEOTIDE SEQUENCE [LARGE SCALE GENOMIC DNA]</scope>
    <source>
        <strain evidence="1">YM2019G1</strain>
    </source>
</reference>
<organism evidence="1 2">
    <name type="scientific">Hibiscus syriacus</name>
    <name type="common">Rose of Sharon</name>
    <dbReference type="NCBI Taxonomy" id="106335"/>
    <lineage>
        <taxon>Eukaryota</taxon>
        <taxon>Viridiplantae</taxon>
        <taxon>Streptophyta</taxon>
        <taxon>Embryophyta</taxon>
        <taxon>Tracheophyta</taxon>
        <taxon>Spermatophyta</taxon>
        <taxon>Magnoliopsida</taxon>
        <taxon>eudicotyledons</taxon>
        <taxon>Gunneridae</taxon>
        <taxon>Pentapetalae</taxon>
        <taxon>rosids</taxon>
        <taxon>malvids</taxon>
        <taxon>Malvales</taxon>
        <taxon>Malvaceae</taxon>
        <taxon>Malvoideae</taxon>
        <taxon>Hibiscus</taxon>
    </lineage>
</organism>
<evidence type="ECO:0000313" key="1">
    <source>
        <dbReference type="EMBL" id="KAE8669807.1"/>
    </source>
</evidence>
<proteinExistence type="predicted"/>
<keyword evidence="2" id="KW-1185">Reference proteome</keyword>
<accession>A0A6A2YBE7</accession>
<dbReference type="EMBL" id="VEPZ02001519">
    <property type="protein sequence ID" value="KAE8669807.1"/>
    <property type="molecule type" value="Genomic_DNA"/>
</dbReference>
<dbReference type="Proteomes" id="UP000436088">
    <property type="component" value="Unassembled WGS sequence"/>
</dbReference>
<evidence type="ECO:0000313" key="2">
    <source>
        <dbReference type="Proteomes" id="UP000436088"/>
    </source>
</evidence>
<protein>
    <submittedName>
        <fullName evidence="1">Flavonoid o-methyltransferase related</fullName>
    </submittedName>
</protein>
<dbReference type="GO" id="GO:0032259">
    <property type="term" value="P:methylation"/>
    <property type="evidence" value="ECO:0007669"/>
    <property type="project" value="UniProtKB-KW"/>
</dbReference>
<dbReference type="SUPFAM" id="SSF53335">
    <property type="entry name" value="S-adenosyl-L-methionine-dependent methyltransferases"/>
    <property type="match status" value="1"/>
</dbReference>
<dbReference type="GO" id="GO:0008168">
    <property type="term" value="F:methyltransferase activity"/>
    <property type="evidence" value="ECO:0007669"/>
    <property type="project" value="UniProtKB-KW"/>
</dbReference>
<gene>
    <name evidence="1" type="ORF">F3Y22_tig00112217pilonHSYRG00201</name>
</gene>
<dbReference type="InterPro" id="IPR029063">
    <property type="entry name" value="SAM-dependent_MTases_sf"/>
</dbReference>
<dbReference type="Gene3D" id="3.40.50.150">
    <property type="entry name" value="Vaccinia Virus protein VP39"/>
    <property type="match status" value="2"/>
</dbReference>